<accession>A0A4Q7P223</accession>
<protein>
    <recommendedName>
        <fullName evidence="3">PIN domain-containing protein</fullName>
    </recommendedName>
</protein>
<sequence>MKSIILDTGYWIALFNPEKEIDKQEVVEFVSNLIDENNYKIIIPFPTLYEFLDSKLSRKKASKLNLQKELSKSKYDKVYDDKYREKALKTFTHNFSFNVGDISLVDEVIKEMIFDDNLRTDIIVTFDESLKNFAKSMNLEVIE</sequence>
<dbReference type="RefSeq" id="WP_130287028.1">
    <property type="nucleotide sequence ID" value="NZ_SGXE01000002.1"/>
</dbReference>
<comment type="caution">
    <text evidence="1">The sequence shown here is derived from an EMBL/GenBank/DDBJ whole genome shotgun (WGS) entry which is preliminary data.</text>
</comment>
<gene>
    <name evidence="1" type="ORF">EV197_2507</name>
</gene>
<dbReference type="Proteomes" id="UP000292262">
    <property type="component" value="Unassembled WGS sequence"/>
</dbReference>
<dbReference type="InterPro" id="IPR029060">
    <property type="entry name" value="PIN-like_dom_sf"/>
</dbReference>
<dbReference type="EMBL" id="SGXE01000002">
    <property type="protein sequence ID" value="RZS93926.1"/>
    <property type="molecule type" value="Genomic_DNA"/>
</dbReference>
<proteinExistence type="predicted"/>
<name>A0A4Q7P223_9FLAO</name>
<evidence type="ECO:0000313" key="2">
    <source>
        <dbReference type="Proteomes" id="UP000292262"/>
    </source>
</evidence>
<dbReference type="AlphaFoldDB" id="A0A4Q7P223"/>
<organism evidence="1 2">
    <name type="scientific">Aquimarina brevivitae</name>
    <dbReference type="NCBI Taxonomy" id="323412"/>
    <lineage>
        <taxon>Bacteria</taxon>
        <taxon>Pseudomonadati</taxon>
        <taxon>Bacteroidota</taxon>
        <taxon>Flavobacteriia</taxon>
        <taxon>Flavobacteriales</taxon>
        <taxon>Flavobacteriaceae</taxon>
        <taxon>Aquimarina</taxon>
    </lineage>
</organism>
<evidence type="ECO:0000313" key="1">
    <source>
        <dbReference type="EMBL" id="RZS93926.1"/>
    </source>
</evidence>
<dbReference type="Gene3D" id="3.40.50.1010">
    <property type="entry name" value="5'-nuclease"/>
    <property type="match status" value="1"/>
</dbReference>
<reference evidence="1 2" key="1">
    <citation type="submission" date="2019-02" db="EMBL/GenBank/DDBJ databases">
        <title>Genomic Encyclopedia of Type Strains, Phase IV (KMG-IV): sequencing the most valuable type-strain genomes for metagenomic binning, comparative biology and taxonomic classification.</title>
        <authorList>
            <person name="Goeker M."/>
        </authorList>
    </citation>
    <scope>NUCLEOTIDE SEQUENCE [LARGE SCALE GENOMIC DNA]</scope>
    <source>
        <strain evidence="1 2">DSM 17196</strain>
    </source>
</reference>
<dbReference type="SUPFAM" id="SSF88723">
    <property type="entry name" value="PIN domain-like"/>
    <property type="match status" value="1"/>
</dbReference>
<evidence type="ECO:0008006" key="3">
    <source>
        <dbReference type="Google" id="ProtNLM"/>
    </source>
</evidence>
<dbReference type="OrthoDB" id="1452603at2"/>
<keyword evidence="2" id="KW-1185">Reference proteome</keyword>